<name>A0A915KRS8_ROMCU</name>
<keyword evidence="1" id="KW-1185">Reference proteome</keyword>
<evidence type="ECO:0000313" key="2">
    <source>
        <dbReference type="WBParaSite" id="nRc.2.0.1.t41189-RA"/>
    </source>
</evidence>
<dbReference type="Proteomes" id="UP000887565">
    <property type="component" value="Unplaced"/>
</dbReference>
<accession>A0A915KRS8</accession>
<dbReference type="WBParaSite" id="nRc.2.0.1.t41189-RA">
    <property type="protein sequence ID" value="nRc.2.0.1.t41189-RA"/>
    <property type="gene ID" value="nRc.2.0.1.g41189"/>
</dbReference>
<reference evidence="2" key="1">
    <citation type="submission" date="2022-11" db="UniProtKB">
        <authorList>
            <consortium name="WormBaseParasite"/>
        </authorList>
    </citation>
    <scope>IDENTIFICATION</scope>
</reference>
<sequence length="126" mass="13737">METADIFLFCSMKENFEKIKFITNVSIFSRSFAALFRDEILHCFSSSIEVHCQAAQECVPKCITNQSKCCASAICPDVCKTRGRIDACNQACIDRCSASAKSICIDLCSSTVPGISVKNPVPVPKA</sequence>
<proteinExistence type="predicted"/>
<protein>
    <submittedName>
        <fullName evidence="2">Uncharacterized protein</fullName>
    </submittedName>
</protein>
<organism evidence="1 2">
    <name type="scientific">Romanomermis culicivorax</name>
    <name type="common">Nematode worm</name>
    <dbReference type="NCBI Taxonomy" id="13658"/>
    <lineage>
        <taxon>Eukaryota</taxon>
        <taxon>Metazoa</taxon>
        <taxon>Ecdysozoa</taxon>
        <taxon>Nematoda</taxon>
        <taxon>Enoplea</taxon>
        <taxon>Dorylaimia</taxon>
        <taxon>Mermithida</taxon>
        <taxon>Mermithoidea</taxon>
        <taxon>Mermithidae</taxon>
        <taxon>Romanomermis</taxon>
    </lineage>
</organism>
<evidence type="ECO:0000313" key="1">
    <source>
        <dbReference type="Proteomes" id="UP000887565"/>
    </source>
</evidence>
<dbReference type="AlphaFoldDB" id="A0A915KRS8"/>